<dbReference type="InterPro" id="IPR004089">
    <property type="entry name" value="MCPsignal_dom"/>
</dbReference>
<dbReference type="PANTHER" id="PTHR32089:SF112">
    <property type="entry name" value="LYSOZYME-LIKE PROTEIN-RELATED"/>
    <property type="match status" value="1"/>
</dbReference>
<dbReference type="PRINTS" id="PR00260">
    <property type="entry name" value="CHEMTRNSDUCR"/>
</dbReference>
<name>A0A937FGB1_9CLOT</name>
<dbReference type="CDD" id="cd19411">
    <property type="entry name" value="MCP2201-like_sensor"/>
    <property type="match status" value="1"/>
</dbReference>
<dbReference type="GO" id="GO:0016020">
    <property type="term" value="C:membrane"/>
    <property type="evidence" value="ECO:0007669"/>
    <property type="project" value="InterPro"/>
</dbReference>
<dbReference type="SMART" id="SM00283">
    <property type="entry name" value="MA"/>
    <property type="match status" value="1"/>
</dbReference>
<dbReference type="EMBL" id="JAESWA010000020">
    <property type="protein sequence ID" value="MBL4931488.1"/>
    <property type="molecule type" value="Genomic_DNA"/>
</dbReference>
<dbReference type="Proteomes" id="UP000623681">
    <property type="component" value="Unassembled WGS sequence"/>
</dbReference>
<evidence type="ECO:0000256" key="3">
    <source>
        <dbReference type="PROSITE-ProRule" id="PRU00284"/>
    </source>
</evidence>
<dbReference type="InterPro" id="IPR004090">
    <property type="entry name" value="Chemotax_Me-accpt_rcpt"/>
</dbReference>
<organism evidence="7 8">
    <name type="scientific">Clostridium paridis</name>
    <dbReference type="NCBI Taxonomy" id="2803863"/>
    <lineage>
        <taxon>Bacteria</taxon>
        <taxon>Bacillati</taxon>
        <taxon>Bacillota</taxon>
        <taxon>Clostridia</taxon>
        <taxon>Eubacteriales</taxon>
        <taxon>Clostridiaceae</taxon>
        <taxon>Clostridium</taxon>
    </lineage>
</organism>
<dbReference type="CDD" id="cd06225">
    <property type="entry name" value="HAMP"/>
    <property type="match status" value="1"/>
</dbReference>
<keyword evidence="4" id="KW-1133">Transmembrane helix</keyword>
<feature type="domain" description="Methyl-accepting transducer" evidence="5">
    <location>
        <begin position="276"/>
        <end position="534"/>
    </location>
</feature>
<dbReference type="Pfam" id="PF00672">
    <property type="entry name" value="HAMP"/>
    <property type="match status" value="1"/>
</dbReference>
<keyword evidence="4" id="KW-0472">Membrane</keyword>
<dbReference type="GO" id="GO:0007165">
    <property type="term" value="P:signal transduction"/>
    <property type="evidence" value="ECO:0007669"/>
    <property type="project" value="UniProtKB-KW"/>
</dbReference>
<reference evidence="7" key="1">
    <citation type="submission" date="2021-01" db="EMBL/GenBank/DDBJ databases">
        <title>Genome public.</title>
        <authorList>
            <person name="Liu C."/>
            <person name="Sun Q."/>
        </authorList>
    </citation>
    <scope>NUCLEOTIDE SEQUENCE</scope>
    <source>
        <strain evidence="7">YIM B02565</strain>
    </source>
</reference>
<dbReference type="PANTHER" id="PTHR32089">
    <property type="entry name" value="METHYL-ACCEPTING CHEMOTAXIS PROTEIN MCPB"/>
    <property type="match status" value="1"/>
</dbReference>
<dbReference type="Pfam" id="PF00015">
    <property type="entry name" value="MCPsignal"/>
    <property type="match status" value="1"/>
</dbReference>
<dbReference type="Gene3D" id="1.10.287.950">
    <property type="entry name" value="Methyl-accepting chemotaxis protein"/>
    <property type="match status" value="1"/>
</dbReference>
<dbReference type="InterPro" id="IPR047347">
    <property type="entry name" value="YvaQ-like_sensor"/>
</dbReference>
<comment type="similarity">
    <text evidence="2">Belongs to the methyl-accepting chemotaxis (MCP) protein family.</text>
</comment>
<dbReference type="GO" id="GO:0006935">
    <property type="term" value="P:chemotaxis"/>
    <property type="evidence" value="ECO:0007669"/>
    <property type="project" value="InterPro"/>
</dbReference>
<evidence type="ECO:0000313" key="7">
    <source>
        <dbReference type="EMBL" id="MBL4931488.1"/>
    </source>
</evidence>
<evidence type="ECO:0000256" key="2">
    <source>
        <dbReference type="ARBA" id="ARBA00029447"/>
    </source>
</evidence>
<dbReference type="InterPro" id="IPR024478">
    <property type="entry name" value="HlyB_4HB_MCP"/>
</dbReference>
<feature type="domain" description="HAMP" evidence="6">
    <location>
        <begin position="212"/>
        <end position="264"/>
    </location>
</feature>
<evidence type="ECO:0000313" key="8">
    <source>
        <dbReference type="Proteomes" id="UP000623681"/>
    </source>
</evidence>
<comment type="caution">
    <text evidence="7">The sequence shown here is derived from an EMBL/GenBank/DDBJ whole genome shotgun (WGS) entry which is preliminary data.</text>
</comment>
<dbReference type="RefSeq" id="WP_202766873.1">
    <property type="nucleotide sequence ID" value="NZ_JAESWA010000020.1"/>
</dbReference>
<keyword evidence="1 3" id="KW-0807">Transducer</keyword>
<dbReference type="InterPro" id="IPR003660">
    <property type="entry name" value="HAMP_dom"/>
</dbReference>
<evidence type="ECO:0000256" key="1">
    <source>
        <dbReference type="ARBA" id="ARBA00023224"/>
    </source>
</evidence>
<keyword evidence="8" id="KW-1185">Reference proteome</keyword>
<dbReference type="Gene3D" id="6.10.340.10">
    <property type="match status" value="1"/>
</dbReference>
<proteinExistence type="inferred from homology"/>
<gene>
    <name evidence="7" type="ORF">JK634_06705</name>
</gene>
<evidence type="ECO:0000259" key="6">
    <source>
        <dbReference type="PROSITE" id="PS50885"/>
    </source>
</evidence>
<dbReference type="PROSITE" id="PS50111">
    <property type="entry name" value="CHEMOTAXIS_TRANSDUC_2"/>
    <property type="match status" value="1"/>
</dbReference>
<feature type="transmembrane region" description="Helical" evidence="4">
    <location>
        <begin position="190"/>
        <end position="210"/>
    </location>
</feature>
<accession>A0A937FGB1</accession>
<keyword evidence="4" id="KW-0812">Transmembrane</keyword>
<evidence type="ECO:0000256" key="4">
    <source>
        <dbReference type="SAM" id="Phobius"/>
    </source>
</evidence>
<protein>
    <submittedName>
        <fullName evidence="7">Methyl-accepting chemotaxis protein</fullName>
    </submittedName>
</protein>
<dbReference type="GO" id="GO:0004888">
    <property type="term" value="F:transmembrane signaling receptor activity"/>
    <property type="evidence" value="ECO:0007669"/>
    <property type="project" value="InterPro"/>
</dbReference>
<dbReference type="Pfam" id="PF12729">
    <property type="entry name" value="4HB_MCP_1"/>
    <property type="match status" value="1"/>
</dbReference>
<dbReference type="AlphaFoldDB" id="A0A937FGB1"/>
<dbReference type="SMART" id="SM00304">
    <property type="entry name" value="HAMP"/>
    <property type="match status" value="1"/>
</dbReference>
<dbReference type="SUPFAM" id="SSF58104">
    <property type="entry name" value="Methyl-accepting chemotaxis protein (MCP) signaling domain"/>
    <property type="match status" value="1"/>
</dbReference>
<dbReference type="PROSITE" id="PS50885">
    <property type="entry name" value="HAMP"/>
    <property type="match status" value="1"/>
</dbReference>
<evidence type="ECO:0000259" key="5">
    <source>
        <dbReference type="PROSITE" id="PS50111"/>
    </source>
</evidence>
<feature type="transmembrane region" description="Helical" evidence="4">
    <location>
        <begin position="12"/>
        <end position="32"/>
    </location>
</feature>
<sequence>MKLLKNSKISYKLILSFILVSLFIVGVGLIGMQNMKKISNNATSMYEDSLQSLDALNTIKGNSLQLQTQFYLLVYSKDSSKLAETKDLMDRLKTQNNTLLDKFGKLNLDSNEKKLLNDYNNTLAQYRDARDKVVKLVEGGKYDEAVPALTESAKIRASMSDTLDKLIQYNVSQASDANTSNINVSNKSNVLIVVSTIVGFLFALVCGISVSTNISKRLKKVESFAHALGDGDLSKSIEITSNDEIGSLANSLNNAVQNTKYLISELSSSAQNISSSSEELSATMQELSSKMLTVNESTMDIAKGAQDLSATTEEINASSEQIGDTTYSLADKAKEALNSVKAIEIRALNIKEKASKAITEGNEIYKKQETDINNAIKESKVVNEIKELASSIGDIAEQTNLLALNAAIEAARAGETGKGFAVVADEVRKLAEESAESVKNIQEMVTKIDIAVNNLSSSGQSMLQFMTDYVQPTYELLMDTGKQYELDAEFIASISEQIASGSKSMSETIEQVTSAIETVAATAEESAAGSDEIMNSISETTFAIEEVSKAAQSQAMLAENLNKMTSRFKL</sequence>